<reference evidence="2" key="1">
    <citation type="journal article" date="2019" name="Int. J. Syst. Evol. Microbiol.">
        <title>The Global Catalogue of Microorganisms (GCM) 10K type strain sequencing project: providing services to taxonomists for standard genome sequencing and annotation.</title>
        <authorList>
            <consortium name="The Broad Institute Genomics Platform"/>
            <consortium name="The Broad Institute Genome Sequencing Center for Infectious Disease"/>
            <person name="Wu L."/>
            <person name="Ma J."/>
        </authorList>
    </citation>
    <scope>NUCLEOTIDE SEQUENCE [LARGE SCALE GENOMIC DNA]</scope>
    <source>
        <strain evidence="2">GH52</strain>
    </source>
</reference>
<keyword evidence="1" id="KW-0378">Hydrolase</keyword>
<evidence type="ECO:0000313" key="1">
    <source>
        <dbReference type="EMBL" id="MFD2117409.1"/>
    </source>
</evidence>
<dbReference type="Proteomes" id="UP001597362">
    <property type="component" value="Unassembled WGS sequence"/>
</dbReference>
<protein>
    <submittedName>
        <fullName evidence="1">Spore protease YyaC</fullName>
    </submittedName>
</protein>
<dbReference type="GO" id="GO:0008233">
    <property type="term" value="F:peptidase activity"/>
    <property type="evidence" value="ECO:0007669"/>
    <property type="project" value="UniProtKB-KW"/>
</dbReference>
<dbReference type="InterPro" id="IPR023430">
    <property type="entry name" value="Pept_HybD-like_dom_sf"/>
</dbReference>
<organism evidence="1 2">
    <name type="scientific">Paenibacillus yanchengensis</name>
    <dbReference type="NCBI Taxonomy" id="2035833"/>
    <lineage>
        <taxon>Bacteria</taxon>
        <taxon>Bacillati</taxon>
        <taxon>Bacillota</taxon>
        <taxon>Bacilli</taxon>
        <taxon>Bacillales</taxon>
        <taxon>Paenibacillaceae</taxon>
        <taxon>Paenibacillus</taxon>
    </lineage>
</organism>
<dbReference type="RefSeq" id="WP_377774557.1">
    <property type="nucleotide sequence ID" value="NZ_JBHUHO010000040.1"/>
</dbReference>
<dbReference type="SUPFAM" id="SSF53163">
    <property type="entry name" value="HybD-like"/>
    <property type="match status" value="1"/>
</dbReference>
<sequence>MNLPFSKNQLFQKAYQAADIHSSLTNQITHLINGTRKNSQSLVVVCIGSDRSTGDALGPLTGTALQQYKSSNFKIYGTLKDPVHALNLADTINEINDSYRHPFIIAIDACLGKTTSVGNIQANAGPIYPGAGVNKKLPPIGDVHITGIVNVGGFMEYIVLQNTRLFLVQEMAHIISACLYRSLTTMTYQHPAVNITIR</sequence>
<keyword evidence="2" id="KW-1185">Reference proteome</keyword>
<name>A0ABW4YPK6_9BACL</name>
<comment type="caution">
    <text evidence="1">The sequence shown here is derived from an EMBL/GenBank/DDBJ whole genome shotgun (WGS) entry which is preliminary data.</text>
</comment>
<dbReference type="Gene3D" id="3.40.50.1450">
    <property type="entry name" value="HybD-like"/>
    <property type="match status" value="1"/>
</dbReference>
<dbReference type="GO" id="GO:0006508">
    <property type="term" value="P:proteolysis"/>
    <property type="evidence" value="ECO:0007669"/>
    <property type="project" value="UniProtKB-KW"/>
</dbReference>
<dbReference type="NCBIfam" id="TIGR02841">
    <property type="entry name" value="spore_YyaC"/>
    <property type="match status" value="1"/>
</dbReference>
<keyword evidence="1" id="KW-0645">Protease</keyword>
<dbReference type="Pfam" id="PF06866">
    <property type="entry name" value="DUF1256"/>
    <property type="match status" value="1"/>
</dbReference>
<dbReference type="EMBL" id="JBHUHO010000040">
    <property type="protein sequence ID" value="MFD2117409.1"/>
    <property type="molecule type" value="Genomic_DNA"/>
</dbReference>
<accession>A0ABW4YPK6</accession>
<dbReference type="InterPro" id="IPR009665">
    <property type="entry name" value="YyaC"/>
</dbReference>
<gene>
    <name evidence="1" type="primary">yyaC</name>
    <name evidence="1" type="ORF">ACFSJH_16890</name>
</gene>
<evidence type="ECO:0000313" key="2">
    <source>
        <dbReference type="Proteomes" id="UP001597362"/>
    </source>
</evidence>
<proteinExistence type="predicted"/>